<reference evidence="3" key="1">
    <citation type="journal article" date="2019" name="Int. J. Syst. Evol. Microbiol.">
        <title>The Global Catalogue of Microorganisms (GCM) 10K type strain sequencing project: providing services to taxonomists for standard genome sequencing and annotation.</title>
        <authorList>
            <consortium name="The Broad Institute Genomics Platform"/>
            <consortium name="The Broad Institute Genome Sequencing Center for Infectious Disease"/>
            <person name="Wu L."/>
            <person name="Ma J."/>
        </authorList>
    </citation>
    <scope>NUCLEOTIDE SEQUENCE [LARGE SCALE GENOMIC DNA]</scope>
    <source>
        <strain evidence="3">JCM 4253</strain>
    </source>
</reference>
<evidence type="ECO:0000313" key="2">
    <source>
        <dbReference type="EMBL" id="GHG63324.1"/>
    </source>
</evidence>
<evidence type="ECO:0000256" key="1">
    <source>
        <dbReference type="SAM" id="Phobius"/>
    </source>
</evidence>
<keyword evidence="3" id="KW-1185">Reference proteome</keyword>
<feature type="transmembrane region" description="Helical" evidence="1">
    <location>
        <begin position="21"/>
        <end position="45"/>
    </location>
</feature>
<keyword evidence="1" id="KW-0472">Membrane</keyword>
<protein>
    <submittedName>
        <fullName evidence="2">Membrane protein</fullName>
    </submittedName>
</protein>
<dbReference type="InterPro" id="IPR036182">
    <property type="entry name" value="PCuAC_sf"/>
</dbReference>
<dbReference type="RefSeq" id="WP_189984786.1">
    <property type="nucleotide sequence ID" value="NZ_BNBF01000018.1"/>
</dbReference>
<dbReference type="InterPro" id="IPR007410">
    <property type="entry name" value="LpqE-like"/>
</dbReference>
<comment type="caution">
    <text evidence="2">The sequence shown here is derived from an EMBL/GenBank/DDBJ whole genome shotgun (WGS) entry which is preliminary data.</text>
</comment>
<dbReference type="PANTHER" id="PTHR36302">
    <property type="entry name" value="BLR7088 PROTEIN"/>
    <property type="match status" value="1"/>
</dbReference>
<gene>
    <name evidence="2" type="ORF">GCM10018980_53800</name>
</gene>
<dbReference type="PANTHER" id="PTHR36302:SF1">
    <property type="entry name" value="COPPER CHAPERONE PCU(A)C"/>
    <property type="match status" value="1"/>
</dbReference>
<keyword evidence="1" id="KW-1133">Transmembrane helix</keyword>
<dbReference type="InterPro" id="IPR058248">
    <property type="entry name" value="Lxx211020-like"/>
</dbReference>
<dbReference type="Pfam" id="PF04314">
    <property type="entry name" value="PCuAC"/>
    <property type="match status" value="1"/>
</dbReference>
<evidence type="ECO:0000313" key="3">
    <source>
        <dbReference type="Proteomes" id="UP000619355"/>
    </source>
</evidence>
<dbReference type="Proteomes" id="UP000619355">
    <property type="component" value="Unassembled WGS sequence"/>
</dbReference>
<sequence length="176" mass="17793">MTGTTERHPRRPSRRRPAADTLLAALVPVAACSLALGGLTTWVGAGKAGSPPRIDVSSGRVLLPYGDSTQTAAFFDVANRGGSDDRLIGVTSPGSPGPVSLSRHRTTGGGAAYKAGVAAVTVPAGGRLAMSPHGVDVVLGAADWRAGDLVPFTLHFAHSAPVRTLAVVTRPGGRAS</sequence>
<organism evidence="2 3">
    <name type="scientific">Streptomyces capoamus</name>
    <dbReference type="NCBI Taxonomy" id="68183"/>
    <lineage>
        <taxon>Bacteria</taxon>
        <taxon>Bacillati</taxon>
        <taxon>Actinomycetota</taxon>
        <taxon>Actinomycetes</taxon>
        <taxon>Kitasatosporales</taxon>
        <taxon>Streptomycetaceae</taxon>
        <taxon>Streptomyces</taxon>
    </lineage>
</organism>
<name>A0A919EZU4_9ACTN</name>
<dbReference type="Gene3D" id="2.60.40.1890">
    <property type="entry name" value="PCu(A)C copper chaperone"/>
    <property type="match status" value="1"/>
</dbReference>
<proteinExistence type="predicted"/>
<keyword evidence="1" id="KW-0812">Transmembrane</keyword>
<dbReference type="AlphaFoldDB" id="A0A919EZU4"/>
<dbReference type="SUPFAM" id="SSF110087">
    <property type="entry name" value="DR1885-like metal-binding protein"/>
    <property type="match status" value="1"/>
</dbReference>
<accession>A0A919EZU4</accession>
<dbReference type="EMBL" id="BNBF01000018">
    <property type="protein sequence ID" value="GHG63324.1"/>
    <property type="molecule type" value="Genomic_DNA"/>
</dbReference>